<keyword evidence="3" id="KW-1185">Reference proteome</keyword>
<evidence type="ECO:0000256" key="1">
    <source>
        <dbReference type="SAM" id="MobiDB-lite"/>
    </source>
</evidence>
<dbReference type="Proteomes" id="UP000738349">
    <property type="component" value="Unassembled WGS sequence"/>
</dbReference>
<evidence type="ECO:0000313" key="3">
    <source>
        <dbReference type="Proteomes" id="UP000738349"/>
    </source>
</evidence>
<feature type="region of interest" description="Disordered" evidence="1">
    <location>
        <begin position="202"/>
        <end position="245"/>
    </location>
</feature>
<name>A0A9P9D6D0_9HYPO</name>
<accession>A0A9P9D6D0</accession>
<sequence length="245" mass="27669">MHVESLPVELRHAITSWLTPFEKSAYLCTYKGAVTDMSSRQLAHLDIWKEVFVDEKWIQQVQSNGLHPVLLGCGTPYMALVLASDSVNDVIEGTWPDTLLPSLRSQSFSKRRMEVKFPDFTLNVVHVMEPGLAIDVPDPMQCLQTEGSRVKAVYYMDPSSKTYNLGPHIVGSHLCVIELPCFAGQNVWVFTRRYTEPHVRQRGLSRAVPSKARRVTSKRPSLRPIKKAPTQSDHAEGDSLDIWEP</sequence>
<feature type="compositionally biased region" description="Basic residues" evidence="1">
    <location>
        <begin position="211"/>
        <end position="226"/>
    </location>
</feature>
<evidence type="ECO:0008006" key="4">
    <source>
        <dbReference type="Google" id="ProtNLM"/>
    </source>
</evidence>
<dbReference type="OrthoDB" id="5084791at2759"/>
<gene>
    <name evidence="2" type="ORF">EDB81DRAFT_767988</name>
</gene>
<dbReference type="AlphaFoldDB" id="A0A9P9D6D0"/>
<organism evidence="2 3">
    <name type="scientific">Dactylonectria macrodidyma</name>
    <dbReference type="NCBI Taxonomy" id="307937"/>
    <lineage>
        <taxon>Eukaryota</taxon>
        <taxon>Fungi</taxon>
        <taxon>Dikarya</taxon>
        <taxon>Ascomycota</taxon>
        <taxon>Pezizomycotina</taxon>
        <taxon>Sordariomycetes</taxon>
        <taxon>Hypocreomycetidae</taxon>
        <taxon>Hypocreales</taxon>
        <taxon>Nectriaceae</taxon>
        <taxon>Dactylonectria</taxon>
    </lineage>
</organism>
<dbReference type="EMBL" id="JAGMUV010000034">
    <property type="protein sequence ID" value="KAH7113548.1"/>
    <property type="molecule type" value="Genomic_DNA"/>
</dbReference>
<evidence type="ECO:0000313" key="2">
    <source>
        <dbReference type="EMBL" id="KAH7113548.1"/>
    </source>
</evidence>
<reference evidence="2" key="1">
    <citation type="journal article" date="2021" name="Nat. Commun.">
        <title>Genetic determinants of endophytism in the Arabidopsis root mycobiome.</title>
        <authorList>
            <person name="Mesny F."/>
            <person name="Miyauchi S."/>
            <person name="Thiergart T."/>
            <person name="Pickel B."/>
            <person name="Atanasova L."/>
            <person name="Karlsson M."/>
            <person name="Huettel B."/>
            <person name="Barry K.W."/>
            <person name="Haridas S."/>
            <person name="Chen C."/>
            <person name="Bauer D."/>
            <person name="Andreopoulos W."/>
            <person name="Pangilinan J."/>
            <person name="LaButti K."/>
            <person name="Riley R."/>
            <person name="Lipzen A."/>
            <person name="Clum A."/>
            <person name="Drula E."/>
            <person name="Henrissat B."/>
            <person name="Kohler A."/>
            <person name="Grigoriev I.V."/>
            <person name="Martin F.M."/>
            <person name="Hacquard S."/>
        </authorList>
    </citation>
    <scope>NUCLEOTIDE SEQUENCE</scope>
    <source>
        <strain evidence="2">MPI-CAGE-AT-0147</strain>
    </source>
</reference>
<comment type="caution">
    <text evidence="2">The sequence shown here is derived from an EMBL/GenBank/DDBJ whole genome shotgun (WGS) entry which is preliminary data.</text>
</comment>
<protein>
    <recommendedName>
        <fullName evidence="4">F-box domain-containing protein</fullName>
    </recommendedName>
</protein>
<proteinExistence type="predicted"/>